<evidence type="ECO:0000313" key="2">
    <source>
        <dbReference type="EMBL" id="MDM4015017.1"/>
    </source>
</evidence>
<dbReference type="Pfam" id="PF13432">
    <property type="entry name" value="TPR_16"/>
    <property type="match status" value="1"/>
</dbReference>
<dbReference type="Proteomes" id="UP001239462">
    <property type="component" value="Unassembled WGS sequence"/>
</dbReference>
<dbReference type="Pfam" id="PF13371">
    <property type="entry name" value="TPR_9"/>
    <property type="match status" value="1"/>
</dbReference>
<gene>
    <name evidence="2" type="ORF">QTN89_06220</name>
</gene>
<dbReference type="InterPro" id="IPR019734">
    <property type="entry name" value="TPR_rpt"/>
</dbReference>
<dbReference type="Pfam" id="PF13489">
    <property type="entry name" value="Methyltransf_23"/>
    <property type="match status" value="1"/>
</dbReference>
<sequence length="440" mass="49052">MTESPTPLRDAFDALRQGQQRRAEQICETVLADSPDHAPAWYLRGILHAQSGDLETALPCFERAIELQPNSATYRYNHGLLLSNLERTGEAIDAYRAALAIEPDMLEALNNLGNCLVLEEQTDEAAEHFREVAERFPDEAIVQFNFANVLEDIGDYKACIAAFEKAIELEPNFSSARDNLGRTFAGLTEYDDALRVWREWLEHEPDNPIPRHMIAGITGEHVPPRCDDDYVLNTFDETFASSYEKQLRRIRYGVPELIRQAIESNEYEPDGSSIVLDAGCGTGLCAPVLRPFAKSLTGIDLSPDMLKLADQTGLYDRLVESELTAFLKSIDDHFDLIAIGDTLCYFGDLNEVLVAAAGCCSPTGTLVFTAENLALVHEDEQANLDHDYRLLPNGRYQHNEVYVESAVTQAGLRVTSIVKDTLRMERGRAVEGLIVTARPQ</sequence>
<feature type="repeat" description="TPR" evidence="1">
    <location>
        <begin position="106"/>
        <end position="139"/>
    </location>
</feature>
<keyword evidence="3" id="KW-1185">Reference proteome</keyword>
<feature type="repeat" description="TPR" evidence="1">
    <location>
        <begin position="174"/>
        <end position="207"/>
    </location>
</feature>
<dbReference type="PROSITE" id="PS50293">
    <property type="entry name" value="TPR_REGION"/>
    <property type="match status" value="1"/>
</dbReference>
<dbReference type="CDD" id="cd02440">
    <property type="entry name" value="AdoMet_MTases"/>
    <property type="match status" value="1"/>
</dbReference>
<dbReference type="InterPro" id="IPR029063">
    <property type="entry name" value="SAM-dependent_MTases_sf"/>
</dbReference>
<dbReference type="InterPro" id="IPR011990">
    <property type="entry name" value="TPR-like_helical_dom_sf"/>
</dbReference>
<feature type="repeat" description="TPR" evidence="1">
    <location>
        <begin position="72"/>
        <end position="105"/>
    </location>
</feature>
<accession>A0ABT7PEV0</accession>
<feature type="repeat" description="TPR" evidence="1">
    <location>
        <begin position="38"/>
        <end position="71"/>
    </location>
</feature>
<dbReference type="PANTHER" id="PTHR44809:SF1">
    <property type="entry name" value="PROTEIN O-MANNOSYL-TRANSFERASE TMTC1"/>
    <property type="match status" value="1"/>
</dbReference>
<dbReference type="SMART" id="SM00028">
    <property type="entry name" value="TPR"/>
    <property type="match status" value="5"/>
</dbReference>
<evidence type="ECO:0000256" key="1">
    <source>
        <dbReference type="PROSITE-ProRule" id="PRU00339"/>
    </source>
</evidence>
<name>A0ABT7PEV0_9BACT</name>
<dbReference type="SUPFAM" id="SSF48452">
    <property type="entry name" value="TPR-like"/>
    <property type="match status" value="1"/>
</dbReference>
<dbReference type="RefSeq" id="WP_289162590.1">
    <property type="nucleotide sequence ID" value="NZ_JASZZN010000004.1"/>
</dbReference>
<keyword evidence="1" id="KW-0802">TPR repeat</keyword>
<dbReference type="SUPFAM" id="SSF53335">
    <property type="entry name" value="S-adenosyl-L-methionine-dependent methyltransferases"/>
    <property type="match status" value="1"/>
</dbReference>
<dbReference type="Gene3D" id="1.25.40.10">
    <property type="entry name" value="Tetratricopeptide repeat domain"/>
    <property type="match status" value="1"/>
</dbReference>
<organism evidence="2 3">
    <name type="scientific">Roseiconus lacunae</name>
    <dbReference type="NCBI Taxonomy" id="2605694"/>
    <lineage>
        <taxon>Bacteria</taxon>
        <taxon>Pseudomonadati</taxon>
        <taxon>Planctomycetota</taxon>
        <taxon>Planctomycetia</taxon>
        <taxon>Pirellulales</taxon>
        <taxon>Pirellulaceae</taxon>
        <taxon>Roseiconus</taxon>
    </lineage>
</organism>
<dbReference type="EMBL" id="JASZZN010000004">
    <property type="protein sequence ID" value="MDM4015017.1"/>
    <property type="molecule type" value="Genomic_DNA"/>
</dbReference>
<dbReference type="Gene3D" id="3.40.50.150">
    <property type="entry name" value="Vaccinia Virus protein VP39"/>
    <property type="match status" value="1"/>
</dbReference>
<comment type="caution">
    <text evidence="2">The sequence shown here is derived from an EMBL/GenBank/DDBJ whole genome shotgun (WGS) entry which is preliminary data.</text>
</comment>
<dbReference type="Pfam" id="PF13181">
    <property type="entry name" value="TPR_8"/>
    <property type="match status" value="1"/>
</dbReference>
<dbReference type="PANTHER" id="PTHR44809">
    <property type="match status" value="1"/>
</dbReference>
<feature type="repeat" description="TPR" evidence="1">
    <location>
        <begin position="140"/>
        <end position="173"/>
    </location>
</feature>
<protein>
    <submittedName>
        <fullName evidence="2">Tetratricopeptide repeat protein</fullName>
    </submittedName>
</protein>
<dbReference type="InterPro" id="IPR052943">
    <property type="entry name" value="TMTC_O-mannosyl-trnsfr"/>
</dbReference>
<reference evidence="2 3" key="1">
    <citation type="submission" date="2023-06" db="EMBL/GenBank/DDBJ databases">
        <title>Roseiconus lacunae JC819 isolated from Gulf of Mannar region, Tamil Nadu.</title>
        <authorList>
            <person name="Pk S."/>
            <person name="Ch S."/>
            <person name="Ch V.R."/>
        </authorList>
    </citation>
    <scope>NUCLEOTIDE SEQUENCE [LARGE SCALE GENOMIC DNA]</scope>
    <source>
        <strain evidence="2 3">JC819</strain>
    </source>
</reference>
<dbReference type="PROSITE" id="PS50005">
    <property type="entry name" value="TPR"/>
    <property type="match status" value="5"/>
</dbReference>
<evidence type="ECO:0000313" key="3">
    <source>
        <dbReference type="Proteomes" id="UP001239462"/>
    </source>
</evidence>
<proteinExistence type="predicted"/>